<dbReference type="Proteomes" id="UP000197032">
    <property type="component" value="Unassembled WGS sequence"/>
</dbReference>
<comment type="caution">
    <text evidence="1">The sequence shown here is derived from an EMBL/GenBank/DDBJ whole genome shotgun (WGS) entry which is preliminary data.</text>
</comment>
<keyword evidence="2" id="KW-1185">Reference proteome</keyword>
<accession>A0A1Z5HX09</accession>
<dbReference type="EMBL" id="BDGJ01000181">
    <property type="protein sequence ID" value="GAW93897.1"/>
    <property type="molecule type" value="Genomic_DNA"/>
</dbReference>
<organism evidence="1 2">
    <name type="scientific">Calderihabitans maritimus</name>
    <dbReference type="NCBI Taxonomy" id="1246530"/>
    <lineage>
        <taxon>Bacteria</taxon>
        <taxon>Bacillati</taxon>
        <taxon>Bacillota</taxon>
        <taxon>Clostridia</taxon>
        <taxon>Neomoorellales</taxon>
        <taxon>Calderihabitantaceae</taxon>
        <taxon>Calderihabitans</taxon>
    </lineage>
</organism>
<dbReference type="AlphaFoldDB" id="A0A1Z5HX09"/>
<gene>
    <name evidence="1" type="ORF">KKC1_30200</name>
</gene>
<proteinExistence type="predicted"/>
<protein>
    <submittedName>
        <fullName evidence="1">Uncharacterized protein</fullName>
    </submittedName>
</protein>
<name>A0A1Z5HX09_9FIRM</name>
<sequence>MIDEGSLGETAKINQEAIFLRVLVIQHVAALLRICAKSCRVGYNRGCKVSTAGMVVLVEISIGAV</sequence>
<reference evidence="2" key="1">
    <citation type="journal article" date="2017" name="Appl. Environ. Microbiol.">
        <title>Genomic Analysis of Calderihabitans maritimus KKC1, a Thermophilic, Hydrogenogenic, Carboxydotrophic Bacterium Isolated from Marine Sediment.</title>
        <authorList>
            <person name="Omae K."/>
            <person name="Yoneda Y."/>
            <person name="Fukuyama Y."/>
            <person name="Yoshida T."/>
            <person name="Sako Y."/>
        </authorList>
    </citation>
    <scope>NUCLEOTIDE SEQUENCE [LARGE SCALE GENOMIC DNA]</scope>
    <source>
        <strain evidence="2">KKC1</strain>
    </source>
</reference>
<evidence type="ECO:0000313" key="2">
    <source>
        <dbReference type="Proteomes" id="UP000197032"/>
    </source>
</evidence>
<evidence type="ECO:0000313" key="1">
    <source>
        <dbReference type="EMBL" id="GAW93897.1"/>
    </source>
</evidence>